<comment type="function">
    <text evidence="2">Non-catalytic subunit of AMP-activated protein kinase (AMPK), an energy sensor protein kinase that plays a key role in regulating cellular energy metabolism. In response to reduction of intracellular ATP levels, AMPK activates energy-producing pathways and inhibits energy-consuming processes: inhibits protein, carbohydrate and lipid biosynthesis, as well as cell growth and proliferation. AMPK acts via direct phosphorylation of metabolic enzymes, and by longer-term effects via phosphorylation of transcription regulators. Also acts as a regulator of cellular polarity by remodeling the actin cytoskeleton; probably by indirectly activating myosin. Beta non-catalytic subunit acts as a scaffold on which the AMPK complex assembles, via its C-terminus that bridges alpha (PRKAA1 or PRKAA2) and gamma subunits (PRKAG1, PRKAG2 or PRKAG3).</text>
</comment>
<evidence type="ECO:0000256" key="1">
    <source>
        <dbReference type="ARBA" id="ARBA00010926"/>
    </source>
</evidence>
<dbReference type="PANTHER" id="PTHR10343">
    <property type="entry name" value="5'-AMP-ACTIVATED PROTEIN KINASE , BETA SUBUNIT"/>
    <property type="match status" value="1"/>
</dbReference>
<name>A0ABM4BLQ7_HYDVU</name>
<dbReference type="InterPro" id="IPR014756">
    <property type="entry name" value="Ig_E-set"/>
</dbReference>
<evidence type="ECO:0000256" key="3">
    <source>
        <dbReference type="ARBA" id="ARBA00040010"/>
    </source>
</evidence>
<reference evidence="7" key="1">
    <citation type="submission" date="2025-08" db="UniProtKB">
        <authorList>
            <consortium name="RefSeq"/>
        </authorList>
    </citation>
    <scope>IDENTIFICATION</scope>
</reference>
<sequence>MGQTSGKYRGETDLSSALDFNPKKPVDESYEVKSESFEKCSLRHVIDDGGDGFVPVDLDVSAKRSTVPTIFRWEYGGKEVHVSGTFNKWKTRFPLTYSGGEHAAIIDLPSGEHHYKFLVDGNWVHDPHQKTVDDELGGYSNVIYVNESDFDPTQALLNDECGTNVPLGASSSSLSRMSPPGNYGQFIPDISQISQEPWAKTANLIPPLLPPHLLDVILNNDVVDEDDPVVLPIPNHVALNHLYALSIKDNVMTLSTTHRYKKKYITTVMYKPINVH</sequence>
<evidence type="ECO:0000256" key="4">
    <source>
        <dbReference type="SAM" id="MobiDB-lite"/>
    </source>
</evidence>
<keyword evidence="7" id="KW-0418">Kinase</keyword>
<dbReference type="CDD" id="cd02859">
    <property type="entry name" value="E_set_AMPKbeta_like_N"/>
    <property type="match status" value="1"/>
</dbReference>
<evidence type="ECO:0000313" key="6">
    <source>
        <dbReference type="Proteomes" id="UP001652625"/>
    </source>
</evidence>
<keyword evidence="7" id="KW-0808">Transferase</keyword>
<dbReference type="GO" id="GO:0016301">
    <property type="term" value="F:kinase activity"/>
    <property type="evidence" value="ECO:0007669"/>
    <property type="project" value="UniProtKB-KW"/>
</dbReference>
<dbReference type="Gene3D" id="2.60.40.10">
    <property type="entry name" value="Immunoglobulins"/>
    <property type="match status" value="1"/>
</dbReference>
<dbReference type="InterPro" id="IPR032640">
    <property type="entry name" value="AMPK1_CBM"/>
</dbReference>
<evidence type="ECO:0000259" key="5">
    <source>
        <dbReference type="SMART" id="SM01010"/>
    </source>
</evidence>
<protein>
    <recommendedName>
        <fullName evidence="3">5'-AMP-activated protein kinase subunit beta-1</fullName>
    </recommendedName>
</protein>
<organism evidence="6 7">
    <name type="scientific">Hydra vulgaris</name>
    <name type="common">Hydra</name>
    <name type="synonym">Hydra attenuata</name>
    <dbReference type="NCBI Taxonomy" id="6087"/>
    <lineage>
        <taxon>Eukaryota</taxon>
        <taxon>Metazoa</taxon>
        <taxon>Cnidaria</taxon>
        <taxon>Hydrozoa</taxon>
        <taxon>Hydroidolina</taxon>
        <taxon>Anthoathecata</taxon>
        <taxon>Aplanulata</taxon>
        <taxon>Hydridae</taxon>
        <taxon>Hydra</taxon>
    </lineage>
</organism>
<proteinExistence type="inferred from homology"/>
<dbReference type="InterPro" id="IPR013783">
    <property type="entry name" value="Ig-like_fold"/>
</dbReference>
<evidence type="ECO:0000313" key="7">
    <source>
        <dbReference type="RefSeq" id="XP_065650000.1"/>
    </source>
</evidence>
<dbReference type="InterPro" id="IPR037256">
    <property type="entry name" value="ASC_dom_sf"/>
</dbReference>
<dbReference type="Gene3D" id="6.20.250.60">
    <property type="match status" value="1"/>
</dbReference>
<dbReference type="Proteomes" id="UP001652625">
    <property type="component" value="Chromosome 03"/>
</dbReference>
<feature type="region of interest" description="Disordered" evidence="4">
    <location>
        <begin position="1"/>
        <end position="22"/>
    </location>
</feature>
<dbReference type="SUPFAM" id="SSF81296">
    <property type="entry name" value="E set domains"/>
    <property type="match status" value="1"/>
</dbReference>
<accession>A0ABM4BLQ7</accession>
<feature type="domain" description="Association with the SNF1 complex (ASC)" evidence="5">
    <location>
        <begin position="176"/>
        <end position="273"/>
    </location>
</feature>
<gene>
    <name evidence="7" type="primary">LOC100212092</name>
</gene>
<comment type="similarity">
    <text evidence="1">Belongs to the 5'-AMP-activated protein kinase beta subunit family.</text>
</comment>
<dbReference type="InterPro" id="IPR050827">
    <property type="entry name" value="CRP1_MDG1_kinase"/>
</dbReference>
<dbReference type="InterPro" id="IPR006828">
    <property type="entry name" value="ASC_dom"/>
</dbReference>
<dbReference type="Pfam" id="PF04739">
    <property type="entry name" value="AMPKBI"/>
    <property type="match status" value="1"/>
</dbReference>
<evidence type="ECO:0000256" key="2">
    <source>
        <dbReference type="ARBA" id="ARBA00025180"/>
    </source>
</evidence>
<keyword evidence="6" id="KW-1185">Reference proteome</keyword>
<dbReference type="PANTHER" id="PTHR10343:SF84">
    <property type="entry name" value="5'-AMP-ACTIVATED PROTEIN KINASE SUBUNIT BETA-1"/>
    <property type="match status" value="1"/>
</dbReference>
<dbReference type="GeneID" id="100212092"/>
<dbReference type="Pfam" id="PF16561">
    <property type="entry name" value="AMPK1_CBM"/>
    <property type="match status" value="1"/>
</dbReference>
<dbReference type="SMART" id="SM01010">
    <property type="entry name" value="AMPKBI"/>
    <property type="match status" value="1"/>
</dbReference>
<dbReference type="SUPFAM" id="SSF160219">
    <property type="entry name" value="AMPKBI-like"/>
    <property type="match status" value="1"/>
</dbReference>
<dbReference type="RefSeq" id="XP_065650000.1">
    <property type="nucleotide sequence ID" value="XM_065793928.1"/>
</dbReference>